<evidence type="ECO:0000256" key="2">
    <source>
        <dbReference type="ARBA" id="ARBA00022670"/>
    </source>
</evidence>
<dbReference type="GO" id="GO:0006508">
    <property type="term" value="P:proteolysis"/>
    <property type="evidence" value="ECO:0007669"/>
    <property type="project" value="UniProtKB-KW"/>
</dbReference>
<evidence type="ECO:0000256" key="5">
    <source>
        <dbReference type="ARBA" id="ARBA00023124"/>
    </source>
</evidence>
<evidence type="ECO:0000313" key="10">
    <source>
        <dbReference type="Proteomes" id="UP000030832"/>
    </source>
</evidence>
<dbReference type="EC" id="3.4.-.-" evidence="8"/>
<keyword evidence="7" id="KW-0456">Lyase</keyword>
<dbReference type="EMBL" id="JRJU01000037">
    <property type="protein sequence ID" value="KHF38502.1"/>
    <property type="molecule type" value="Genomic_DNA"/>
</dbReference>
<dbReference type="OrthoDB" id="9782620at2"/>
<name>A0A0B0IC93_9BACI</name>
<evidence type="ECO:0000256" key="8">
    <source>
        <dbReference type="RuleBase" id="RU364100"/>
    </source>
</evidence>
<comment type="caution">
    <text evidence="9">The sequence shown here is derived from an EMBL/GenBank/DDBJ whole genome shotgun (WGS) entry which is preliminary data.</text>
</comment>
<reference evidence="9 10" key="1">
    <citation type="submission" date="2014-09" db="EMBL/GenBank/DDBJ databases">
        <title>Genome sequencing and annotation of Bacillus Okhensis strain Kh10-101T.</title>
        <authorList>
            <person name="Prakash J.S."/>
        </authorList>
    </citation>
    <scope>NUCLEOTIDE SEQUENCE [LARGE SCALE GENOMIC DNA]</scope>
    <source>
        <strain evidence="10">Kh10-101T</strain>
    </source>
</reference>
<dbReference type="GO" id="GO:0003697">
    <property type="term" value="F:single-stranded DNA binding"/>
    <property type="evidence" value="ECO:0007669"/>
    <property type="project" value="InterPro"/>
</dbReference>
<keyword evidence="6" id="KW-0238">DNA-binding</keyword>
<dbReference type="AlphaFoldDB" id="A0A0B0IC93"/>
<comment type="similarity">
    <text evidence="1 8">Belongs to the SOS response-associated peptidase family.</text>
</comment>
<dbReference type="STRING" id="333138.LQ50_20750"/>
<dbReference type="Pfam" id="PF02586">
    <property type="entry name" value="SRAP"/>
    <property type="match status" value="1"/>
</dbReference>
<keyword evidence="10" id="KW-1185">Reference proteome</keyword>
<keyword evidence="5" id="KW-0190">Covalent protein-DNA linkage</keyword>
<dbReference type="GO" id="GO:0016829">
    <property type="term" value="F:lyase activity"/>
    <property type="evidence" value="ECO:0007669"/>
    <property type="project" value="UniProtKB-KW"/>
</dbReference>
<keyword evidence="2 8" id="KW-0645">Protease</keyword>
<accession>A0A0B0IC93</accession>
<sequence length="219" mass="25576">MCGRFTLTATKEQIEEQLYVELFDYQPRFNIAPSQPVLSIISDGEKRRAGYLRWGLVPVWAKDPKIGYKMINARGETVDEKPAFKRLLKRRRCLIVSDGFYEWKRTGENKKPYIITVNEGIFTFAGLWDRWKLNDEEIVSCTILTTEPNEFMKGIHDRMPVILDEEERNVWLDPGVEDKQILKELIKPYPTQGMNAYEVSTLVNSPKNETEECIRPLIE</sequence>
<evidence type="ECO:0000256" key="7">
    <source>
        <dbReference type="ARBA" id="ARBA00023239"/>
    </source>
</evidence>
<evidence type="ECO:0000256" key="4">
    <source>
        <dbReference type="ARBA" id="ARBA00022801"/>
    </source>
</evidence>
<keyword evidence="3" id="KW-0227">DNA damage</keyword>
<dbReference type="GO" id="GO:0106300">
    <property type="term" value="P:protein-DNA covalent cross-linking repair"/>
    <property type="evidence" value="ECO:0007669"/>
    <property type="project" value="InterPro"/>
</dbReference>
<dbReference type="PANTHER" id="PTHR13604">
    <property type="entry name" value="DC12-RELATED"/>
    <property type="match status" value="1"/>
</dbReference>
<dbReference type="PANTHER" id="PTHR13604:SF0">
    <property type="entry name" value="ABASIC SITE PROCESSING PROTEIN HMCES"/>
    <property type="match status" value="1"/>
</dbReference>
<dbReference type="Proteomes" id="UP000030832">
    <property type="component" value="Unassembled WGS sequence"/>
</dbReference>
<dbReference type="Gene3D" id="3.90.1680.10">
    <property type="entry name" value="SOS response associated peptidase-like"/>
    <property type="match status" value="1"/>
</dbReference>
<dbReference type="RefSeq" id="WP_034632512.1">
    <property type="nucleotide sequence ID" value="NZ_JRJU01000037.1"/>
</dbReference>
<evidence type="ECO:0000256" key="3">
    <source>
        <dbReference type="ARBA" id="ARBA00022763"/>
    </source>
</evidence>
<dbReference type="InterPro" id="IPR003738">
    <property type="entry name" value="SRAP"/>
</dbReference>
<gene>
    <name evidence="9" type="ORF">LQ50_20750</name>
</gene>
<proteinExistence type="inferred from homology"/>
<evidence type="ECO:0000256" key="6">
    <source>
        <dbReference type="ARBA" id="ARBA00023125"/>
    </source>
</evidence>
<dbReference type="InterPro" id="IPR036590">
    <property type="entry name" value="SRAP-like"/>
</dbReference>
<evidence type="ECO:0000313" key="9">
    <source>
        <dbReference type="EMBL" id="KHF38502.1"/>
    </source>
</evidence>
<protein>
    <recommendedName>
        <fullName evidence="8">Abasic site processing protein</fullName>
        <ecNumber evidence="8">3.4.-.-</ecNumber>
    </recommendedName>
</protein>
<organism evidence="9 10">
    <name type="scientific">Halalkalibacter okhensis</name>
    <dbReference type="NCBI Taxonomy" id="333138"/>
    <lineage>
        <taxon>Bacteria</taxon>
        <taxon>Bacillati</taxon>
        <taxon>Bacillota</taxon>
        <taxon>Bacilli</taxon>
        <taxon>Bacillales</taxon>
        <taxon>Bacillaceae</taxon>
        <taxon>Halalkalibacter</taxon>
    </lineage>
</organism>
<dbReference type="eggNOG" id="COG2135">
    <property type="taxonomic scope" value="Bacteria"/>
</dbReference>
<evidence type="ECO:0000256" key="1">
    <source>
        <dbReference type="ARBA" id="ARBA00008136"/>
    </source>
</evidence>
<keyword evidence="4 8" id="KW-0378">Hydrolase</keyword>
<dbReference type="SUPFAM" id="SSF143081">
    <property type="entry name" value="BB1717-like"/>
    <property type="match status" value="1"/>
</dbReference>
<dbReference type="GO" id="GO:0008233">
    <property type="term" value="F:peptidase activity"/>
    <property type="evidence" value="ECO:0007669"/>
    <property type="project" value="UniProtKB-KW"/>
</dbReference>